<keyword evidence="2" id="KW-1185">Reference proteome</keyword>
<dbReference type="InterPro" id="IPR018971">
    <property type="entry name" value="DUF1997"/>
</dbReference>
<name>A0AAE0BS75_9CHLO</name>
<dbReference type="PANTHER" id="PTHR34131:SF3">
    <property type="entry name" value="(RAP ANNOTATION RELEASE2) GALACTOSE-BINDING LIKE DOMAIN CONTAINING PROTEIN"/>
    <property type="match status" value="1"/>
</dbReference>
<comment type="caution">
    <text evidence="1">The sequence shown here is derived from an EMBL/GenBank/DDBJ whole genome shotgun (WGS) entry which is preliminary data.</text>
</comment>
<evidence type="ECO:0000313" key="1">
    <source>
        <dbReference type="EMBL" id="KAK3241786.1"/>
    </source>
</evidence>
<dbReference type="Pfam" id="PF09366">
    <property type="entry name" value="DUF1997"/>
    <property type="match status" value="1"/>
</dbReference>
<dbReference type="Proteomes" id="UP001190700">
    <property type="component" value="Unassembled WGS sequence"/>
</dbReference>
<dbReference type="EMBL" id="LGRX02033312">
    <property type="protein sequence ID" value="KAK3241786.1"/>
    <property type="molecule type" value="Genomic_DNA"/>
</dbReference>
<proteinExistence type="predicted"/>
<evidence type="ECO:0000313" key="2">
    <source>
        <dbReference type="Proteomes" id="UP001190700"/>
    </source>
</evidence>
<protein>
    <submittedName>
        <fullName evidence="1">Uncharacterized protein</fullName>
    </submittedName>
</protein>
<organism evidence="1 2">
    <name type="scientific">Cymbomonas tetramitiformis</name>
    <dbReference type="NCBI Taxonomy" id="36881"/>
    <lineage>
        <taxon>Eukaryota</taxon>
        <taxon>Viridiplantae</taxon>
        <taxon>Chlorophyta</taxon>
        <taxon>Pyramimonadophyceae</taxon>
        <taxon>Pyramimonadales</taxon>
        <taxon>Pyramimonadaceae</taxon>
        <taxon>Cymbomonas</taxon>
    </lineage>
</organism>
<dbReference type="PANTHER" id="PTHR34131">
    <property type="entry name" value="(RAP ANNOTATION RELEASE2) GALACTOSE-BINDING LIKE DOMAIN CONTAINING PROTEIN"/>
    <property type="match status" value="1"/>
</dbReference>
<dbReference type="AlphaFoldDB" id="A0AAE0BS75"/>
<gene>
    <name evidence="1" type="ORF">CYMTET_48482</name>
</gene>
<sequence length="311" mass="33857">MSFSHGTFGETLGACPRIANVAKAERCKRVINPAQKSGSLCKHIGLQIRRDRKHQAFFRLGAGKDGNSTEYPPADSQDDIEVAAPKEEAEDLAAGNILQCLHVFAIDVEEGEKSVEEYVTLPAKRYSVLDSKAVQRVGEDTFRVSTGRQSFMFGQSGEPVGVIEVALGDNWVNQTLTSAEIVGAQGRIMTEMSDVLSAVRMSNRVEARTDAEDGSKQIVCTVTVEGNFQKGLMAAVPNKQLNYGVDAAMRGILPWFLTKLKEDYSRWAAGDSNRGELAKGEMNTIIQGILSNIRSGTLPEGVYELQPEANN</sequence>
<accession>A0AAE0BS75</accession>
<reference evidence="1 2" key="1">
    <citation type="journal article" date="2015" name="Genome Biol. Evol.">
        <title>Comparative Genomics of a Bacterivorous Green Alga Reveals Evolutionary Causalities and Consequences of Phago-Mixotrophic Mode of Nutrition.</title>
        <authorList>
            <person name="Burns J.A."/>
            <person name="Paasch A."/>
            <person name="Narechania A."/>
            <person name="Kim E."/>
        </authorList>
    </citation>
    <scope>NUCLEOTIDE SEQUENCE [LARGE SCALE GENOMIC DNA]</scope>
    <source>
        <strain evidence="1 2">PLY_AMNH</strain>
    </source>
</reference>